<dbReference type="InterPro" id="IPR015943">
    <property type="entry name" value="WD40/YVTN_repeat-like_dom_sf"/>
</dbReference>
<sequence length="355" mass="38962">MSRRIKEAILLSKELGSSDESSEGSEEDEDVQLSGLYVRYHVPLSKDFHSIYSLHFSPNGKQLAVGFGNGAIQIVNIETGALKSALYSGHRTRQAVTAMSYHPLSNKLLVAAGADGIISIFDIESTNALSFSENGNEINALDFCLDGSVYATAGKDRHIRLYDSHTNEILHILEGPDIMNNSDDLTLTSGHSRRIFALKFHPNEYHIFLTGGWDNSIKIWDKRMAKEARRVINGPHICGPSIDIKDNKVLTGSWVARNALQLWDYRSAQLEKNIPFPARLFNGEFIYAAKFCNKNVVIAGGSGTYSACAVDYKTDKILGEVSLLNKTVQTLDVTRCGKLVAVAGVGGNLHIAELC</sequence>
<dbReference type="InterPro" id="IPR001680">
    <property type="entry name" value="WD40_rpt"/>
</dbReference>
<dbReference type="AlphaFoldDB" id="A0A6P7XPP7"/>
<keyword evidence="2" id="KW-0853">WD repeat</keyword>
<dbReference type="GeneID" id="115467017"/>
<evidence type="ECO:0000313" key="5">
    <source>
        <dbReference type="RefSeq" id="XP_030054517.1"/>
    </source>
</evidence>
<evidence type="ECO:0000256" key="1">
    <source>
        <dbReference type="ARBA" id="ARBA00022737"/>
    </source>
</evidence>
<dbReference type="SMART" id="SM00320">
    <property type="entry name" value="WD40"/>
    <property type="match status" value="5"/>
</dbReference>
<evidence type="ECO:0000313" key="6">
    <source>
        <dbReference type="RefSeq" id="XP_030054518.1"/>
    </source>
</evidence>
<gene>
    <name evidence="5 6" type="primary">LOC115467017</name>
</gene>
<dbReference type="InterPro" id="IPR036322">
    <property type="entry name" value="WD40_repeat_dom_sf"/>
</dbReference>
<organism evidence="4 6">
    <name type="scientific">Microcaecilia unicolor</name>
    <dbReference type="NCBI Taxonomy" id="1415580"/>
    <lineage>
        <taxon>Eukaryota</taxon>
        <taxon>Metazoa</taxon>
        <taxon>Chordata</taxon>
        <taxon>Craniata</taxon>
        <taxon>Vertebrata</taxon>
        <taxon>Euteleostomi</taxon>
        <taxon>Amphibia</taxon>
        <taxon>Gymnophiona</taxon>
        <taxon>Siphonopidae</taxon>
        <taxon>Microcaecilia</taxon>
    </lineage>
</organism>
<feature type="domain" description="Anaphase-promoting complex subunit 4-like WD40" evidence="3">
    <location>
        <begin position="46"/>
        <end position="91"/>
    </location>
</feature>
<reference evidence="5 6" key="1">
    <citation type="submission" date="2025-04" db="UniProtKB">
        <authorList>
            <consortium name="RefSeq"/>
        </authorList>
    </citation>
    <scope>IDENTIFICATION</scope>
</reference>
<evidence type="ECO:0000256" key="2">
    <source>
        <dbReference type="PROSITE-ProRule" id="PRU00221"/>
    </source>
</evidence>
<dbReference type="PROSITE" id="PS50294">
    <property type="entry name" value="WD_REPEATS_REGION"/>
    <property type="match status" value="1"/>
</dbReference>
<name>A0A6P7XPP7_9AMPH</name>
<dbReference type="InterPro" id="IPR024977">
    <property type="entry name" value="Apc4-like_WD40_dom"/>
</dbReference>
<dbReference type="SUPFAM" id="SSF50978">
    <property type="entry name" value="WD40 repeat-like"/>
    <property type="match status" value="1"/>
</dbReference>
<dbReference type="PANTHER" id="PTHR47822:SF3">
    <property type="entry name" value="ANAPHASE-PROMOTING COMPLEX SUBUNIT 4-LIKE WD40 DOMAIN-CONTAINING PROTEIN"/>
    <property type="match status" value="1"/>
</dbReference>
<proteinExistence type="predicted"/>
<evidence type="ECO:0000259" key="3">
    <source>
        <dbReference type="Pfam" id="PF12894"/>
    </source>
</evidence>
<keyword evidence="1" id="KW-0677">Repeat</keyword>
<dbReference type="Proteomes" id="UP000515156">
    <property type="component" value="Chromosome 3"/>
</dbReference>
<dbReference type="OrthoDB" id="361494at2759"/>
<dbReference type="KEGG" id="muo:115467017"/>
<evidence type="ECO:0000313" key="4">
    <source>
        <dbReference type="Proteomes" id="UP000515156"/>
    </source>
</evidence>
<feature type="repeat" description="WD" evidence="2">
    <location>
        <begin position="188"/>
        <end position="230"/>
    </location>
</feature>
<dbReference type="PANTHER" id="PTHR47822">
    <property type="entry name" value="CARBOHYDRATE BINDING DOMAIN CONTAINING PROTEIN"/>
    <property type="match status" value="1"/>
</dbReference>
<dbReference type="RefSeq" id="XP_030054517.1">
    <property type="nucleotide sequence ID" value="XM_030198657.1"/>
</dbReference>
<keyword evidence="4" id="KW-1185">Reference proteome</keyword>
<protein>
    <submittedName>
        <fullName evidence="5 6">Cell division cycle 20.2, cofactor of APC complex-like isoform X1</fullName>
    </submittedName>
</protein>
<dbReference type="RefSeq" id="XP_030054518.1">
    <property type="nucleotide sequence ID" value="XM_030198658.1"/>
</dbReference>
<dbReference type="Pfam" id="PF00400">
    <property type="entry name" value="WD40"/>
    <property type="match status" value="2"/>
</dbReference>
<dbReference type="Pfam" id="PF12894">
    <property type="entry name" value="ANAPC4_WD40"/>
    <property type="match status" value="1"/>
</dbReference>
<accession>A0A6P7XPP7</accession>
<feature type="repeat" description="WD" evidence="2">
    <location>
        <begin position="131"/>
        <end position="172"/>
    </location>
</feature>
<dbReference type="PROSITE" id="PS50082">
    <property type="entry name" value="WD_REPEATS_2"/>
    <property type="match status" value="2"/>
</dbReference>
<dbReference type="Gene3D" id="2.130.10.10">
    <property type="entry name" value="YVTN repeat-like/Quinoprotein amine dehydrogenase"/>
    <property type="match status" value="2"/>
</dbReference>